<organism evidence="1">
    <name type="scientific">Anguilla anguilla</name>
    <name type="common">European freshwater eel</name>
    <name type="synonym">Muraena anguilla</name>
    <dbReference type="NCBI Taxonomy" id="7936"/>
    <lineage>
        <taxon>Eukaryota</taxon>
        <taxon>Metazoa</taxon>
        <taxon>Chordata</taxon>
        <taxon>Craniata</taxon>
        <taxon>Vertebrata</taxon>
        <taxon>Euteleostomi</taxon>
        <taxon>Actinopterygii</taxon>
        <taxon>Neopterygii</taxon>
        <taxon>Teleostei</taxon>
        <taxon>Anguilliformes</taxon>
        <taxon>Anguillidae</taxon>
        <taxon>Anguilla</taxon>
    </lineage>
</organism>
<protein>
    <submittedName>
        <fullName evidence="1">Uncharacterized protein</fullName>
    </submittedName>
</protein>
<proteinExistence type="predicted"/>
<name>A0A0E9WT66_ANGAN</name>
<dbReference type="EMBL" id="GBXM01015894">
    <property type="protein sequence ID" value="JAH92683.1"/>
    <property type="molecule type" value="Transcribed_RNA"/>
</dbReference>
<sequence length="75" mass="8317">MSQKLSASVPVFRNWHVASVGICCVPFFKCIILYYIALFQICGLLFYCIVSSLPNLNRNAVTENIVLAVTACITD</sequence>
<evidence type="ECO:0000313" key="1">
    <source>
        <dbReference type="EMBL" id="JAH92683.1"/>
    </source>
</evidence>
<reference evidence="1" key="2">
    <citation type="journal article" date="2015" name="Fish Shellfish Immunol.">
        <title>Early steps in the European eel (Anguilla anguilla)-Vibrio vulnificus interaction in the gills: Role of the RtxA13 toxin.</title>
        <authorList>
            <person name="Callol A."/>
            <person name="Pajuelo D."/>
            <person name="Ebbesson L."/>
            <person name="Teles M."/>
            <person name="MacKenzie S."/>
            <person name="Amaro C."/>
        </authorList>
    </citation>
    <scope>NUCLEOTIDE SEQUENCE</scope>
</reference>
<dbReference type="AlphaFoldDB" id="A0A0E9WT66"/>
<reference evidence="1" key="1">
    <citation type="submission" date="2014-11" db="EMBL/GenBank/DDBJ databases">
        <authorList>
            <person name="Amaro Gonzalez C."/>
        </authorList>
    </citation>
    <scope>NUCLEOTIDE SEQUENCE</scope>
</reference>
<accession>A0A0E9WT66</accession>